<dbReference type="PANTHER" id="PTHR21240:SF28">
    <property type="entry name" value="ISO-OROTATE DECARBOXYLASE (EUROFUNG)"/>
    <property type="match status" value="1"/>
</dbReference>
<evidence type="ECO:0000313" key="7">
    <source>
        <dbReference type="Proteomes" id="UP001231166"/>
    </source>
</evidence>
<dbReference type="Pfam" id="PF04909">
    <property type="entry name" value="Amidohydro_2"/>
    <property type="match status" value="1"/>
</dbReference>
<proteinExistence type="predicted"/>
<evidence type="ECO:0000313" key="6">
    <source>
        <dbReference type="Proteomes" id="UP001066327"/>
    </source>
</evidence>
<reference evidence="3" key="1">
    <citation type="submission" date="2022-12" db="EMBL/GenBank/DDBJ databases">
        <authorList>
            <person name="Krivoruchko A.V."/>
            <person name="Elkin A."/>
        </authorList>
    </citation>
    <scope>NUCLEOTIDE SEQUENCE</scope>
    <source>
        <strain evidence="3">IEGM 249</strain>
    </source>
</reference>
<dbReference type="GO" id="GO:0016787">
    <property type="term" value="F:hydrolase activity"/>
    <property type="evidence" value="ECO:0007669"/>
    <property type="project" value="InterPro"/>
</dbReference>
<name>A0AAX3YTU6_RHOOP</name>
<evidence type="ECO:0000313" key="3">
    <source>
        <dbReference type="EMBL" id="MCZ4590662.1"/>
    </source>
</evidence>
<keyword evidence="5" id="KW-0614">Plasmid</keyword>
<dbReference type="EMBL" id="CP130956">
    <property type="protein sequence ID" value="WLF52150.1"/>
    <property type="molecule type" value="Genomic_DNA"/>
</dbReference>
<dbReference type="GO" id="GO:0005737">
    <property type="term" value="C:cytoplasm"/>
    <property type="evidence" value="ECO:0007669"/>
    <property type="project" value="TreeGrafter"/>
</dbReference>
<evidence type="ECO:0000313" key="5">
    <source>
        <dbReference type="EMBL" id="WLF52158.1"/>
    </source>
</evidence>
<keyword evidence="1" id="KW-0456">Lyase</keyword>
<evidence type="ECO:0000259" key="2">
    <source>
        <dbReference type="Pfam" id="PF04909"/>
    </source>
</evidence>
<dbReference type="Proteomes" id="UP001231166">
    <property type="component" value="Plasmid pRho-VOC14-L"/>
</dbReference>
<organism evidence="5 7">
    <name type="scientific">Rhodococcus opacus</name>
    <name type="common">Nocardia opaca</name>
    <dbReference type="NCBI Taxonomy" id="37919"/>
    <lineage>
        <taxon>Bacteria</taxon>
        <taxon>Bacillati</taxon>
        <taxon>Actinomycetota</taxon>
        <taxon>Actinomycetes</taxon>
        <taxon>Mycobacteriales</taxon>
        <taxon>Nocardiaceae</taxon>
        <taxon>Rhodococcus</taxon>
    </lineage>
</organism>
<dbReference type="PANTHER" id="PTHR21240">
    <property type="entry name" value="2-AMINO-3-CARBOXYLMUCONATE-6-SEMIALDEHYDE DECARBOXYLASE"/>
    <property type="match status" value="1"/>
</dbReference>
<dbReference type="InterPro" id="IPR006680">
    <property type="entry name" value="Amidohydro-rel"/>
</dbReference>
<dbReference type="EMBL" id="JAPWIS010000079">
    <property type="protein sequence ID" value="MCZ4590662.1"/>
    <property type="molecule type" value="Genomic_DNA"/>
</dbReference>
<evidence type="ECO:0000256" key="1">
    <source>
        <dbReference type="ARBA" id="ARBA00023239"/>
    </source>
</evidence>
<dbReference type="GO" id="GO:0019748">
    <property type="term" value="P:secondary metabolic process"/>
    <property type="evidence" value="ECO:0007669"/>
    <property type="project" value="TreeGrafter"/>
</dbReference>
<feature type="domain" description="Amidohydrolase-related" evidence="2">
    <location>
        <begin position="7"/>
        <end position="385"/>
    </location>
</feature>
<sequence length="404" mass="45813">MSKYRVIDTDTHLIEPADLWTERLPKAWGTDVLHVKWDEKSQSDLWFFGDQPLKGAWTWANWNWKNFNSELHDGSGPTRLDEAHPATYDVDERVKFMDDQGFEMQVLYPNLAGFDWKPFVQHPNRNLAIAHLAAYNDFQLEWVAKYPGRFIPMMVIPYWDVAASVAEIERLADSGFGGIVTTGAPHEHGQAPLGSRKWDPLWKACEEAGLSVSFHTASGDFREMLKHDDDDGLVGGVRVAADGPHIYLANAVIVSDLLVSGILARFPTLQFVSVESGIGWAPFVLDALDKRFQKNGVFRSHPEFGDMLPSDFFKRQVSLNFWFEQLDDYHIETLSLKPLMFETDFPHPTSFHRPTLEENIELVLGRQPEEVRRAVLWDNAARLYGKAMEKQGVNPSQTVAGVAG</sequence>
<dbReference type="InterPro" id="IPR032465">
    <property type="entry name" value="ACMSD"/>
</dbReference>
<keyword evidence="6" id="KW-1185">Reference proteome</keyword>
<geneLocation type="plasmid" evidence="5 7">
    <name>pRho-VOC14-L</name>
</geneLocation>
<protein>
    <submittedName>
        <fullName evidence="5">Amidohydrolase family protein</fullName>
    </submittedName>
</protein>
<dbReference type="AlphaFoldDB" id="A0AAX3YTU6"/>
<dbReference type="RefSeq" id="WP_269593187.1">
    <property type="nucleotide sequence ID" value="NZ_CP130956.1"/>
</dbReference>
<dbReference type="Proteomes" id="UP001066327">
    <property type="component" value="Unassembled WGS sequence"/>
</dbReference>
<dbReference type="InterPro" id="IPR032466">
    <property type="entry name" value="Metal_Hydrolase"/>
</dbReference>
<evidence type="ECO:0000313" key="4">
    <source>
        <dbReference type="EMBL" id="WLF52150.1"/>
    </source>
</evidence>
<dbReference type="EMBL" id="CP130956">
    <property type="protein sequence ID" value="WLF52158.1"/>
    <property type="molecule type" value="Genomic_DNA"/>
</dbReference>
<dbReference type="Gene3D" id="3.20.20.140">
    <property type="entry name" value="Metal-dependent hydrolases"/>
    <property type="match status" value="1"/>
</dbReference>
<dbReference type="SUPFAM" id="SSF51556">
    <property type="entry name" value="Metallo-dependent hydrolases"/>
    <property type="match status" value="1"/>
</dbReference>
<gene>
    <name evidence="3" type="ORF">O4328_44860</name>
    <name evidence="4" type="ORF">Q5707_42795</name>
    <name evidence="5" type="ORF">Q5707_42850</name>
</gene>
<dbReference type="GO" id="GO:0016831">
    <property type="term" value="F:carboxy-lyase activity"/>
    <property type="evidence" value="ECO:0007669"/>
    <property type="project" value="InterPro"/>
</dbReference>
<accession>A0AAX3YTU6</accession>
<reference evidence="5" key="2">
    <citation type="submission" date="2023-07" db="EMBL/GenBank/DDBJ databases">
        <title>Genomic analysis of Rhodococcus opacus VOC-14 with glycol ethers degradation activity.</title>
        <authorList>
            <person name="Narkevich D.A."/>
            <person name="Hlushen A.M."/>
            <person name="Akhremchuk A.E."/>
            <person name="Sikolenko M.A."/>
            <person name="Valentovich L.N."/>
        </authorList>
    </citation>
    <scope>NUCLEOTIDE SEQUENCE</scope>
    <source>
        <strain evidence="5">VOC-14</strain>
        <plasmid evidence="5">pRho-VOC14-L</plasmid>
    </source>
</reference>